<evidence type="ECO:0000313" key="3">
    <source>
        <dbReference type="Proteomes" id="UP001497516"/>
    </source>
</evidence>
<name>A0AAV2DSF4_9ROSI</name>
<evidence type="ECO:0000313" key="2">
    <source>
        <dbReference type="EMBL" id="CAL1376474.1"/>
    </source>
</evidence>
<dbReference type="AlphaFoldDB" id="A0AAV2DSF4"/>
<accession>A0AAV2DSF4</accession>
<reference evidence="2 3" key="1">
    <citation type="submission" date="2024-04" db="EMBL/GenBank/DDBJ databases">
        <authorList>
            <person name="Fracassetti M."/>
        </authorList>
    </citation>
    <scope>NUCLEOTIDE SEQUENCE [LARGE SCALE GENOMIC DNA]</scope>
</reference>
<keyword evidence="3" id="KW-1185">Reference proteome</keyword>
<feature type="region of interest" description="Disordered" evidence="1">
    <location>
        <begin position="1"/>
        <end position="71"/>
    </location>
</feature>
<protein>
    <submittedName>
        <fullName evidence="2">Uncharacterized protein</fullName>
    </submittedName>
</protein>
<sequence length="71" mass="7338">MQSPPPSPPLLPADSPSSLDKKLQPPPPSSPLPPGNNSSSPQPPAFSPPPPSPHHPSHAVLKETVTLNFPS</sequence>
<organism evidence="2 3">
    <name type="scientific">Linum trigynum</name>
    <dbReference type="NCBI Taxonomy" id="586398"/>
    <lineage>
        <taxon>Eukaryota</taxon>
        <taxon>Viridiplantae</taxon>
        <taxon>Streptophyta</taxon>
        <taxon>Embryophyta</taxon>
        <taxon>Tracheophyta</taxon>
        <taxon>Spermatophyta</taxon>
        <taxon>Magnoliopsida</taxon>
        <taxon>eudicotyledons</taxon>
        <taxon>Gunneridae</taxon>
        <taxon>Pentapetalae</taxon>
        <taxon>rosids</taxon>
        <taxon>fabids</taxon>
        <taxon>Malpighiales</taxon>
        <taxon>Linaceae</taxon>
        <taxon>Linum</taxon>
    </lineage>
</organism>
<gene>
    <name evidence="2" type="ORF">LTRI10_LOCUS18201</name>
</gene>
<dbReference type="Proteomes" id="UP001497516">
    <property type="component" value="Chromosome 3"/>
</dbReference>
<dbReference type="EMBL" id="OZ034816">
    <property type="protein sequence ID" value="CAL1376474.1"/>
    <property type="molecule type" value="Genomic_DNA"/>
</dbReference>
<feature type="compositionally biased region" description="Pro residues" evidence="1">
    <location>
        <begin position="1"/>
        <end position="11"/>
    </location>
</feature>
<feature type="compositionally biased region" description="Pro residues" evidence="1">
    <location>
        <begin position="24"/>
        <end position="34"/>
    </location>
</feature>
<feature type="compositionally biased region" description="Pro residues" evidence="1">
    <location>
        <begin position="41"/>
        <end position="54"/>
    </location>
</feature>
<evidence type="ECO:0000256" key="1">
    <source>
        <dbReference type="SAM" id="MobiDB-lite"/>
    </source>
</evidence>
<proteinExistence type="predicted"/>